<evidence type="ECO:0000313" key="2">
    <source>
        <dbReference type="Proteomes" id="UP000248148"/>
    </source>
</evidence>
<comment type="caution">
    <text evidence="1">The sequence shown here is derived from an EMBL/GenBank/DDBJ whole genome shotgun (WGS) entry which is preliminary data.</text>
</comment>
<dbReference type="Proteomes" id="UP000248148">
    <property type="component" value="Unassembled WGS sequence"/>
</dbReference>
<organism evidence="1 2">
    <name type="scientific">Rhodopseudomonas faecalis</name>
    <dbReference type="NCBI Taxonomy" id="99655"/>
    <lineage>
        <taxon>Bacteria</taxon>
        <taxon>Pseudomonadati</taxon>
        <taxon>Pseudomonadota</taxon>
        <taxon>Alphaproteobacteria</taxon>
        <taxon>Hyphomicrobiales</taxon>
        <taxon>Nitrobacteraceae</taxon>
        <taxon>Rhodopseudomonas</taxon>
    </lineage>
</organism>
<gene>
    <name evidence="1" type="ORF">BJ122_10356</name>
</gene>
<sequence>MVEQSSTPAPNVVDFVDYQLQRKTTRATALKPRICRHCGAVLGAGESEDDCSTALISCTPGWI</sequence>
<protein>
    <submittedName>
        <fullName evidence="1">Uncharacterized protein</fullName>
    </submittedName>
</protein>
<keyword evidence="2" id="KW-1185">Reference proteome</keyword>
<dbReference type="RefSeq" id="WP_245407599.1">
    <property type="nucleotide sequence ID" value="NZ_QJTI01000003.1"/>
</dbReference>
<dbReference type="AlphaFoldDB" id="A0A318TJ11"/>
<reference evidence="1 2" key="1">
    <citation type="submission" date="2018-06" db="EMBL/GenBank/DDBJ databases">
        <title>Genomic Encyclopedia of Archaeal and Bacterial Type Strains, Phase II (KMG-II): from individual species to whole genera.</title>
        <authorList>
            <person name="Goeker M."/>
        </authorList>
    </citation>
    <scope>NUCLEOTIDE SEQUENCE [LARGE SCALE GENOMIC DNA]</scope>
    <source>
        <strain evidence="1 2">JCM 11668</strain>
    </source>
</reference>
<accession>A0A318TJ11</accession>
<name>A0A318TJ11_9BRAD</name>
<dbReference type="EMBL" id="QJTI01000003">
    <property type="protein sequence ID" value="PYF04403.1"/>
    <property type="molecule type" value="Genomic_DNA"/>
</dbReference>
<evidence type="ECO:0000313" key="1">
    <source>
        <dbReference type="EMBL" id="PYF04403.1"/>
    </source>
</evidence>
<proteinExistence type="predicted"/>